<dbReference type="InterPro" id="IPR035466">
    <property type="entry name" value="GlmS/AgaS_SIS"/>
</dbReference>
<dbReference type="PROSITE" id="PS51464">
    <property type="entry name" value="SIS"/>
    <property type="match status" value="2"/>
</dbReference>
<evidence type="ECO:0000313" key="3">
    <source>
        <dbReference type="EMBL" id="PAD83583.1"/>
    </source>
</evidence>
<sequence length="357" mass="40419">MKENMLTYILREQETNLSIVKNRKCNLLQTVKSLDPQQKTWTILATGSSSNAIEASKYYVENIAKIKVEILMPYTFNRYYQAKEESNLTVFGVSQSGKSMSTIEAMKKSKVLGANNITLLTSDTKSPAAIFADNIIDIGCGEEKVGYVTMGFSATVLTFMLLGLEAALYWGVITTNRYEREIISIVDTIKQTNQVISYSLDWYKENKQVLIDKEHFVIVGYGPGYGVAKEAALKMTETIRYPALSYELEEYMHGPFLALRDSTVTFLMETLENQDNRVRDIEEFNKKISKTTYLITCNSEKDESKFALDIIVPDLLSALLYVIPFQVLSFLIAEEKGNNLAVEIYPDFIPLMKSKAK</sequence>
<feature type="domain" description="SIS" evidence="2">
    <location>
        <begin position="30"/>
        <end position="177"/>
    </location>
</feature>
<evidence type="ECO:0000259" key="2">
    <source>
        <dbReference type="PROSITE" id="PS51464"/>
    </source>
</evidence>
<dbReference type="GO" id="GO:0097367">
    <property type="term" value="F:carbohydrate derivative binding"/>
    <property type="evidence" value="ECO:0007669"/>
    <property type="project" value="InterPro"/>
</dbReference>
<dbReference type="PANTHER" id="PTHR10937:SF17">
    <property type="entry name" value="GLUCOSAMINE-FRUCTOSE-6-PHOSPHATE AMINOTRANSFERASE"/>
    <property type="match status" value="1"/>
</dbReference>
<dbReference type="CDD" id="cd05008">
    <property type="entry name" value="SIS_GlmS_GlmD_1"/>
    <property type="match status" value="1"/>
</dbReference>
<dbReference type="Proteomes" id="UP000216961">
    <property type="component" value="Unassembled WGS sequence"/>
</dbReference>
<dbReference type="GO" id="GO:0006002">
    <property type="term" value="P:fructose 6-phosphate metabolic process"/>
    <property type="evidence" value="ECO:0007669"/>
    <property type="project" value="TreeGrafter"/>
</dbReference>
<feature type="domain" description="SIS" evidence="2">
    <location>
        <begin position="206"/>
        <end position="343"/>
    </location>
</feature>
<dbReference type="GO" id="GO:0004360">
    <property type="term" value="F:glutamine-fructose-6-phosphate transaminase (isomerizing) activity"/>
    <property type="evidence" value="ECO:0007669"/>
    <property type="project" value="TreeGrafter"/>
</dbReference>
<dbReference type="GO" id="GO:0006487">
    <property type="term" value="P:protein N-linked glycosylation"/>
    <property type="evidence" value="ECO:0007669"/>
    <property type="project" value="TreeGrafter"/>
</dbReference>
<dbReference type="EMBL" id="NPBQ01000054">
    <property type="protein sequence ID" value="PAD83583.1"/>
    <property type="molecule type" value="Genomic_DNA"/>
</dbReference>
<dbReference type="Gene3D" id="3.40.50.10490">
    <property type="entry name" value="Glucose-6-phosphate isomerase like protein, domain 1"/>
    <property type="match status" value="2"/>
</dbReference>
<comment type="caution">
    <text evidence="3">The sequence shown here is derived from an EMBL/GenBank/DDBJ whole genome shotgun (WGS) entry which is preliminary data.</text>
</comment>
<proteinExistence type="predicted"/>
<dbReference type="Pfam" id="PF01380">
    <property type="entry name" value="SIS"/>
    <property type="match status" value="2"/>
</dbReference>
<dbReference type="InterPro" id="IPR001347">
    <property type="entry name" value="SIS_dom"/>
</dbReference>
<reference evidence="3 4" key="1">
    <citation type="submission" date="2017-07" db="EMBL/GenBank/DDBJ databases">
        <title>Isolation and whole genome analysis of endospore-forming bacteria from heroin.</title>
        <authorList>
            <person name="Kalinowski J."/>
            <person name="Ahrens B."/>
            <person name="Al-Dilaimi A."/>
            <person name="Winkler A."/>
            <person name="Wibberg D."/>
            <person name="Schleenbecker U."/>
            <person name="Ruckert C."/>
            <person name="Wolfel R."/>
            <person name="Grass G."/>
        </authorList>
    </citation>
    <scope>NUCLEOTIDE SEQUENCE [LARGE SCALE GENOMIC DNA]</scope>
    <source>
        <strain evidence="3 4">7521-2</strain>
    </source>
</reference>
<dbReference type="InterPro" id="IPR046348">
    <property type="entry name" value="SIS_dom_sf"/>
</dbReference>
<name>A0AA91TT98_NIACI</name>
<dbReference type="AlphaFoldDB" id="A0AA91TT98"/>
<dbReference type="CDD" id="cd05009">
    <property type="entry name" value="SIS_GlmS_GlmD_2"/>
    <property type="match status" value="1"/>
</dbReference>
<gene>
    <name evidence="3" type="ORF">CHH57_08970</name>
</gene>
<dbReference type="PANTHER" id="PTHR10937">
    <property type="entry name" value="GLUCOSAMINE--FRUCTOSE-6-PHOSPHATE AMINOTRANSFERASE, ISOMERIZING"/>
    <property type="match status" value="1"/>
</dbReference>
<dbReference type="RefSeq" id="WP_095329915.1">
    <property type="nucleotide sequence ID" value="NZ_CP026033.1"/>
</dbReference>
<keyword evidence="1" id="KW-0677">Repeat</keyword>
<dbReference type="InterPro" id="IPR035490">
    <property type="entry name" value="GlmS/FrlB_SIS"/>
</dbReference>
<accession>A0AA91TT98</accession>
<evidence type="ECO:0000313" key="4">
    <source>
        <dbReference type="Proteomes" id="UP000216961"/>
    </source>
</evidence>
<protein>
    <recommendedName>
        <fullName evidence="2">SIS domain-containing protein</fullName>
    </recommendedName>
</protein>
<dbReference type="SUPFAM" id="SSF53697">
    <property type="entry name" value="SIS domain"/>
    <property type="match status" value="1"/>
</dbReference>
<organism evidence="3 4">
    <name type="scientific">Niallia circulans</name>
    <name type="common">Bacillus circulans</name>
    <dbReference type="NCBI Taxonomy" id="1397"/>
    <lineage>
        <taxon>Bacteria</taxon>
        <taxon>Bacillati</taxon>
        <taxon>Bacillota</taxon>
        <taxon>Bacilli</taxon>
        <taxon>Bacillales</taxon>
        <taxon>Bacillaceae</taxon>
        <taxon>Niallia</taxon>
    </lineage>
</organism>
<dbReference type="GO" id="GO:0006047">
    <property type="term" value="P:UDP-N-acetylglucosamine metabolic process"/>
    <property type="evidence" value="ECO:0007669"/>
    <property type="project" value="TreeGrafter"/>
</dbReference>
<evidence type="ECO:0000256" key="1">
    <source>
        <dbReference type="ARBA" id="ARBA00022737"/>
    </source>
</evidence>